<dbReference type="AlphaFoldDB" id="A0A096BGC7"/>
<dbReference type="Proteomes" id="UP000029622">
    <property type="component" value="Unassembled WGS sequence"/>
</dbReference>
<comment type="caution">
    <text evidence="1">The sequence shown here is derived from an EMBL/GenBank/DDBJ whole genome shotgun (WGS) entry which is preliminary data.</text>
</comment>
<gene>
    <name evidence="1" type="ORF">Y919_07280</name>
</gene>
<sequence>MKKAFLILFACITLSGCSYKNEIKINNKNEANIAVEKTIDFTIEKTSLTRGFQTILPQVEILNSDNSPKILVNLGVVECSDIIIDKITSFNNEIIIYTSRVLSAENNDIVVPQLIIKFNNMNVSELNNKSFKIIGTNYKPINLTFNENEILSKIYAELKITPSSAPKVFLVKENNKLFWKIHLNKVFDKTLSNNLLTNLTIKVDSDTGQIIHLDKKVISKYCGDGKILDLSNKFLIYSEYSAVENDDKPHQYLNAYELKTNASNKIYSTHNTIKTAKINGDSNYVAIIEDAENFSDLILINLKNNIIQKIQNTDCLNIDNIIWKNNELYFSCTNKESSSIYLYNVKNNEISKIAEINKKISEFDIYNNNLIFTEFNDSTKNLDIYLKIKDEIKKVAEGYSIKFIDKQHITFLKHDEKYGKNILNVLDLTNGNIDSLNDFDVEKYFIIDKNQIIFLVRKIIDTEFSLYRYNIDNKNYKKISDSISKNTFYNGNIKQIFIDVDPSFHDGINNKIYAINLK</sequence>
<evidence type="ECO:0000313" key="2">
    <source>
        <dbReference type="Proteomes" id="UP000029622"/>
    </source>
</evidence>
<evidence type="ECO:0000313" key="1">
    <source>
        <dbReference type="EMBL" id="KGG80240.1"/>
    </source>
</evidence>
<protein>
    <submittedName>
        <fullName evidence="1">Uncharacterized protein</fullName>
    </submittedName>
</protein>
<dbReference type="SUPFAM" id="SSF69304">
    <property type="entry name" value="Tricorn protease N-terminal domain"/>
    <property type="match status" value="1"/>
</dbReference>
<proteinExistence type="predicted"/>
<dbReference type="EMBL" id="AZTB01000033">
    <property type="protein sequence ID" value="KGG80240.1"/>
    <property type="molecule type" value="Genomic_DNA"/>
</dbReference>
<dbReference type="STRING" id="1156417.Y919_07280"/>
<organism evidence="1 2">
    <name type="scientific">Caloranaerobacter azorensis H53214</name>
    <dbReference type="NCBI Taxonomy" id="1156417"/>
    <lineage>
        <taxon>Bacteria</taxon>
        <taxon>Bacillati</taxon>
        <taxon>Bacillota</taxon>
        <taxon>Tissierellia</taxon>
        <taxon>Tissierellales</taxon>
        <taxon>Thermohalobacteraceae</taxon>
        <taxon>Caloranaerobacter</taxon>
    </lineage>
</organism>
<reference evidence="1 2" key="1">
    <citation type="submission" date="2013-12" db="EMBL/GenBank/DDBJ databases">
        <title>Draft genome sequence of Caloranaerobacter sp. H53214.</title>
        <authorList>
            <person name="Jiang L.J."/>
            <person name="Shao Z.Z."/>
            <person name="Long M.N."/>
        </authorList>
    </citation>
    <scope>NUCLEOTIDE SEQUENCE [LARGE SCALE GENOMIC DNA]</scope>
    <source>
        <strain evidence="1 2">H53214</strain>
    </source>
</reference>
<dbReference type="PROSITE" id="PS51257">
    <property type="entry name" value="PROKAR_LIPOPROTEIN"/>
    <property type="match status" value="1"/>
</dbReference>
<accession>A0A096BGC7</accession>
<dbReference type="RefSeq" id="WP_035163613.1">
    <property type="nucleotide sequence ID" value="NZ_AZTB01000033.1"/>
</dbReference>
<name>A0A096BGC7_9FIRM</name>